<dbReference type="EMBL" id="JBHUMM010000010">
    <property type="protein sequence ID" value="MFD2671435.1"/>
    <property type="molecule type" value="Genomic_DNA"/>
</dbReference>
<dbReference type="Gene3D" id="3.30.470.20">
    <property type="entry name" value="ATP-grasp fold, B domain"/>
    <property type="match status" value="1"/>
</dbReference>
<dbReference type="RefSeq" id="WP_379928898.1">
    <property type="nucleotide sequence ID" value="NZ_JBHUMM010000010.1"/>
</dbReference>
<dbReference type="Proteomes" id="UP001597497">
    <property type="component" value="Unassembled WGS sequence"/>
</dbReference>
<name>A0ABW5R9L1_9BACL</name>
<reference evidence="2" key="1">
    <citation type="journal article" date="2019" name="Int. J. Syst. Evol. Microbiol.">
        <title>The Global Catalogue of Microorganisms (GCM) 10K type strain sequencing project: providing services to taxonomists for standard genome sequencing and annotation.</title>
        <authorList>
            <consortium name="The Broad Institute Genomics Platform"/>
            <consortium name="The Broad Institute Genome Sequencing Center for Infectious Disease"/>
            <person name="Wu L."/>
            <person name="Ma J."/>
        </authorList>
    </citation>
    <scope>NUCLEOTIDE SEQUENCE [LARGE SCALE GENOMIC DNA]</scope>
    <source>
        <strain evidence="2">KCTC 33676</strain>
    </source>
</reference>
<dbReference type="SUPFAM" id="SSF56059">
    <property type="entry name" value="Glutathione synthetase ATP-binding domain-like"/>
    <property type="match status" value="1"/>
</dbReference>
<evidence type="ECO:0000313" key="2">
    <source>
        <dbReference type="Proteomes" id="UP001597497"/>
    </source>
</evidence>
<protein>
    <submittedName>
        <fullName evidence="1">YheC/YheD family protein</fullName>
    </submittedName>
</protein>
<organism evidence="1 2">
    <name type="scientific">Marinicrinis sediminis</name>
    <dbReference type="NCBI Taxonomy" id="1652465"/>
    <lineage>
        <taxon>Bacteria</taxon>
        <taxon>Bacillati</taxon>
        <taxon>Bacillota</taxon>
        <taxon>Bacilli</taxon>
        <taxon>Bacillales</taxon>
        <taxon>Paenibacillaceae</taxon>
    </lineage>
</organism>
<proteinExistence type="predicted"/>
<dbReference type="Pfam" id="PF14398">
    <property type="entry name" value="ATPgrasp_YheCD"/>
    <property type="match status" value="1"/>
</dbReference>
<keyword evidence="2" id="KW-1185">Reference proteome</keyword>
<accession>A0ABW5R9L1</accession>
<gene>
    <name evidence="1" type="ORF">ACFSUC_07420</name>
</gene>
<dbReference type="InterPro" id="IPR026838">
    <property type="entry name" value="YheC/D"/>
</dbReference>
<sequence>MDTNTIELNNSRPVIGIMALYWNDRKQLEERALFRKFMTAGRRLGLSVIVFTPEDVDHSLKRVLAHAYDHKLKKWKRVWTSLPDIIFDRCRYQPTKRFEQLKKFRQRYADLTYLNRPLANKWYIHQLFMKDEGIKPYLPDTVFYNKVDDVTQMLKKHDAVFFKPVNGTGGRGILRIQQSNGSYVIQGRNHQRGLIAPKPVQLTALKSILNTMQGEKKYEVQQGIHITLPSGRVHDYRILLQKNHRGKWSFTGGACRIGPLRSVTSNLHGGGSALPMLTMLRRKYTGEQVTQIQKHIQKLSHHILQRLEKNYGSLCEMALDIAIDPKGDIWLLEINPKPGREVFYKIGQKSVYQKSIQRPMEYAKYVYANRQTT</sequence>
<comment type="caution">
    <text evidence="1">The sequence shown here is derived from an EMBL/GenBank/DDBJ whole genome shotgun (WGS) entry which is preliminary data.</text>
</comment>
<evidence type="ECO:0000313" key="1">
    <source>
        <dbReference type="EMBL" id="MFD2671435.1"/>
    </source>
</evidence>